<dbReference type="Proteomes" id="UP000305848">
    <property type="component" value="Unassembled WGS sequence"/>
</dbReference>
<dbReference type="AlphaFoldDB" id="A0A4U3L4M4"/>
<keyword evidence="2" id="KW-1185">Reference proteome</keyword>
<evidence type="ECO:0000313" key="1">
    <source>
        <dbReference type="EMBL" id="TKK69940.1"/>
    </source>
</evidence>
<dbReference type="EMBL" id="SZQL01000004">
    <property type="protein sequence ID" value="TKK69940.1"/>
    <property type="molecule type" value="Genomic_DNA"/>
</dbReference>
<proteinExistence type="predicted"/>
<dbReference type="RefSeq" id="WP_137261162.1">
    <property type="nucleotide sequence ID" value="NZ_SZQL01000004.1"/>
</dbReference>
<reference evidence="1 2" key="1">
    <citation type="submission" date="2019-05" db="EMBL/GenBank/DDBJ databases">
        <title>Panacibacter sp. strain 17mud1-8 Genome sequencing and assembly.</title>
        <authorList>
            <person name="Chhetri G."/>
        </authorList>
    </citation>
    <scope>NUCLEOTIDE SEQUENCE [LARGE SCALE GENOMIC DNA]</scope>
    <source>
        <strain evidence="1 2">17mud1-8</strain>
    </source>
</reference>
<name>A0A4U3L4M4_9BACT</name>
<organism evidence="1 2">
    <name type="scientific">Ilyomonas limi</name>
    <dbReference type="NCBI Taxonomy" id="2575867"/>
    <lineage>
        <taxon>Bacteria</taxon>
        <taxon>Pseudomonadati</taxon>
        <taxon>Bacteroidota</taxon>
        <taxon>Chitinophagia</taxon>
        <taxon>Chitinophagales</taxon>
        <taxon>Chitinophagaceae</taxon>
        <taxon>Ilyomonas</taxon>
    </lineage>
</organism>
<gene>
    <name evidence="1" type="ORF">FC093_07650</name>
</gene>
<protein>
    <submittedName>
        <fullName evidence="1">Uncharacterized protein</fullName>
    </submittedName>
</protein>
<comment type="caution">
    <text evidence="1">The sequence shown here is derived from an EMBL/GenBank/DDBJ whole genome shotgun (WGS) entry which is preliminary data.</text>
</comment>
<evidence type="ECO:0000313" key="2">
    <source>
        <dbReference type="Proteomes" id="UP000305848"/>
    </source>
</evidence>
<sequence length="64" mass="7510">MSRFEPEKKLNKLKEGVQMLVTHFFLCLTMLNKYVPDDFTDEKQKLVGDYIHTKIFAGMPFPAE</sequence>
<accession>A0A4U3L4M4</accession>